<gene>
    <name evidence="1" type="ORF">bsdcttw_11580</name>
</gene>
<sequence length="62" mass="6892">MNKRGKIAEISGDKVKVIYENEGIMTPYLDVARHVTNLEMNSIVIVAIYDNDLRTGTVIGVI</sequence>
<proteinExistence type="predicted"/>
<accession>A0A7I8DKC3</accession>
<dbReference type="EMBL" id="AP023368">
    <property type="protein sequence ID" value="BCJ98117.1"/>
    <property type="molecule type" value="Genomic_DNA"/>
</dbReference>
<dbReference type="AlphaFoldDB" id="A0A7I8DKC3"/>
<dbReference type="Proteomes" id="UP000515703">
    <property type="component" value="Chromosome"/>
</dbReference>
<reference evidence="1 2" key="2">
    <citation type="submission" date="2020-08" db="EMBL/GenBank/DDBJ databases">
        <authorList>
            <person name="Ueki A."/>
            <person name="Tonouchi A."/>
        </authorList>
    </citation>
    <scope>NUCLEOTIDE SEQUENCE [LARGE SCALE GENOMIC DNA]</scope>
    <source>
        <strain evidence="1 2">CTTW</strain>
    </source>
</reference>
<reference evidence="1 2" key="1">
    <citation type="submission" date="2020-08" db="EMBL/GenBank/DDBJ databases">
        <title>Draft genome sequencing of an Anaerocolumna strain isolated from anoxic soil subjected to BSD treatment.</title>
        <authorList>
            <person name="Uek A."/>
            <person name="Tonouchi A."/>
        </authorList>
    </citation>
    <scope>NUCLEOTIDE SEQUENCE [LARGE SCALE GENOMIC DNA]</scope>
    <source>
        <strain evidence="1 2">CTTW</strain>
    </source>
</reference>
<organism evidence="1 2">
    <name type="scientific">Anaerocolumna chitinilytica</name>
    <dbReference type="NCBI Taxonomy" id="1727145"/>
    <lineage>
        <taxon>Bacteria</taxon>
        <taxon>Bacillati</taxon>
        <taxon>Bacillota</taxon>
        <taxon>Clostridia</taxon>
        <taxon>Lachnospirales</taxon>
        <taxon>Lachnospiraceae</taxon>
        <taxon>Anaerocolumna</taxon>
    </lineage>
</organism>
<keyword evidence="2" id="KW-1185">Reference proteome</keyword>
<evidence type="ECO:0000313" key="1">
    <source>
        <dbReference type="EMBL" id="BCJ98117.1"/>
    </source>
</evidence>
<evidence type="ECO:0000313" key="2">
    <source>
        <dbReference type="Proteomes" id="UP000515703"/>
    </source>
</evidence>
<name>A0A7I8DKC3_9FIRM</name>
<dbReference type="RefSeq" id="WP_185258467.1">
    <property type="nucleotide sequence ID" value="NZ_AP023368.1"/>
</dbReference>
<dbReference type="KEGG" id="acht:bsdcttw_11580"/>
<protein>
    <submittedName>
        <fullName evidence="1">Uncharacterized protein</fullName>
    </submittedName>
</protein>